<protein>
    <submittedName>
        <fullName evidence="2">DUF1223 domain-containing protein</fullName>
    </submittedName>
</protein>
<dbReference type="OrthoDB" id="9808254at2"/>
<keyword evidence="3" id="KW-1185">Reference proteome</keyword>
<comment type="caution">
    <text evidence="2">The sequence shown here is derived from an EMBL/GenBank/DDBJ whole genome shotgun (WGS) entry which is preliminary data.</text>
</comment>
<dbReference type="RefSeq" id="WP_142834514.1">
    <property type="nucleotide sequence ID" value="NZ_VFSV01000012.1"/>
</dbReference>
<feature type="chain" id="PRO_5022208338" evidence="1">
    <location>
        <begin position="22"/>
        <end position="232"/>
    </location>
</feature>
<evidence type="ECO:0000313" key="2">
    <source>
        <dbReference type="EMBL" id="TRD20782.1"/>
    </source>
</evidence>
<name>A0A547Q326_9RHOB</name>
<dbReference type="Pfam" id="PF06764">
    <property type="entry name" value="DUF1223"/>
    <property type="match status" value="1"/>
</dbReference>
<proteinExistence type="predicted"/>
<dbReference type="PANTHER" id="PTHR36057">
    <property type="match status" value="1"/>
</dbReference>
<sequence>MRLLSRAALLCLALAAPAAHAGDQPVIVELFTSQGCSSCPPADAILAEMAQRDDVLPLSLHVDYWDYIGWADTFADARFTKRQKAYAHRAGDKMVYTPQMIIGGQDVVVGSRPMEIADALSRHLMAEQPVRITVTRRDTRVAIEAKFAAGQQGGQAMMIHLVPFQPSTEVVIERGENAGETISYANVARDWKVIGDWNGEGTWTAEFDHEGPAAVFAQSAGLGAILGAARVD</sequence>
<dbReference type="Proteomes" id="UP000318590">
    <property type="component" value="Unassembled WGS sequence"/>
</dbReference>
<feature type="signal peptide" evidence="1">
    <location>
        <begin position="1"/>
        <end position="21"/>
    </location>
</feature>
<evidence type="ECO:0000313" key="3">
    <source>
        <dbReference type="Proteomes" id="UP000318590"/>
    </source>
</evidence>
<dbReference type="PANTHER" id="PTHR36057:SF1">
    <property type="entry name" value="LIPOPROTEIN LIPID ATTACHMENT SITE-LIKE PROTEIN, PUTATIVE (DUF1223)-RELATED"/>
    <property type="match status" value="1"/>
</dbReference>
<keyword evidence="1" id="KW-0732">Signal</keyword>
<dbReference type="AlphaFoldDB" id="A0A547Q326"/>
<gene>
    <name evidence="2" type="ORF">FEV53_09150</name>
</gene>
<evidence type="ECO:0000256" key="1">
    <source>
        <dbReference type="SAM" id="SignalP"/>
    </source>
</evidence>
<dbReference type="InterPro" id="IPR010634">
    <property type="entry name" value="DUF1223"/>
</dbReference>
<dbReference type="SUPFAM" id="SSF52833">
    <property type="entry name" value="Thioredoxin-like"/>
    <property type="match status" value="1"/>
</dbReference>
<dbReference type="EMBL" id="VFSV01000012">
    <property type="protein sequence ID" value="TRD20782.1"/>
    <property type="molecule type" value="Genomic_DNA"/>
</dbReference>
<organism evidence="2 3">
    <name type="scientific">Palleronia caenipelagi</name>
    <dbReference type="NCBI Taxonomy" id="2489174"/>
    <lineage>
        <taxon>Bacteria</taxon>
        <taxon>Pseudomonadati</taxon>
        <taxon>Pseudomonadota</taxon>
        <taxon>Alphaproteobacteria</taxon>
        <taxon>Rhodobacterales</taxon>
        <taxon>Roseobacteraceae</taxon>
        <taxon>Palleronia</taxon>
    </lineage>
</organism>
<dbReference type="InterPro" id="IPR036249">
    <property type="entry name" value="Thioredoxin-like_sf"/>
</dbReference>
<reference evidence="2 3" key="1">
    <citation type="submission" date="2019-06" db="EMBL/GenBank/DDBJ databases">
        <title>Paenimaribius caenipelagi gen. nov., sp. nov., isolated from a tidal flat.</title>
        <authorList>
            <person name="Yoon J.-H."/>
        </authorList>
    </citation>
    <scope>NUCLEOTIDE SEQUENCE [LARGE SCALE GENOMIC DNA]</scope>
    <source>
        <strain evidence="2 3">JBTF-M29</strain>
    </source>
</reference>
<accession>A0A547Q326</accession>